<feature type="chain" id="PRO_5037673692" evidence="1">
    <location>
        <begin position="31"/>
        <end position="391"/>
    </location>
</feature>
<dbReference type="PROSITE" id="PS51318">
    <property type="entry name" value="TAT"/>
    <property type="match status" value="1"/>
</dbReference>
<organism evidence="2 3">
    <name type="scientific">Rhizobium setariae</name>
    <dbReference type="NCBI Taxonomy" id="2801340"/>
    <lineage>
        <taxon>Bacteria</taxon>
        <taxon>Pseudomonadati</taxon>
        <taxon>Pseudomonadota</taxon>
        <taxon>Alphaproteobacteria</taxon>
        <taxon>Hyphomicrobiales</taxon>
        <taxon>Rhizobiaceae</taxon>
        <taxon>Rhizobium/Agrobacterium group</taxon>
        <taxon>Rhizobium</taxon>
    </lineage>
</organism>
<keyword evidence="3" id="KW-1185">Reference proteome</keyword>
<proteinExistence type="predicted"/>
<dbReference type="AlphaFoldDB" id="A0A937CPE6"/>
<dbReference type="PANTHER" id="PTHR43737">
    <property type="entry name" value="BLL7424 PROTEIN"/>
    <property type="match status" value="1"/>
</dbReference>
<reference evidence="2" key="1">
    <citation type="submission" date="2021-01" db="EMBL/GenBank/DDBJ databases">
        <title>Rhizobium sp. strain KVB221 16S ribosomal RNA gene Genome sequencing and assembly.</title>
        <authorList>
            <person name="Kang M."/>
        </authorList>
    </citation>
    <scope>NUCLEOTIDE SEQUENCE</scope>
    <source>
        <strain evidence="2">KVB221</strain>
    </source>
</reference>
<dbReference type="RefSeq" id="WP_201659025.1">
    <property type="nucleotide sequence ID" value="NZ_JAEQNC010000007.1"/>
</dbReference>
<dbReference type="Pfam" id="PF07394">
    <property type="entry name" value="DUF1501"/>
    <property type="match status" value="1"/>
</dbReference>
<evidence type="ECO:0000313" key="2">
    <source>
        <dbReference type="EMBL" id="MBL0373104.1"/>
    </source>
</evidence>
<dbReference type="EMBL" id="JAEQNC010000007">
    <property type="protein sequence ID" value="MBL0373104.1"/>
    <property type="molecule type" value="Genomic_DNA"/>
</dbReference>
<gene>
    <name evidence="2" type="ORF">JJB09_13800</name>
</gene>
<protein>
    <submittedName>
        <fullName evidence="2">DUF1501 domain-containing protein</fullName>
    </submittedName>
</protein>
<dbReference type="PANTHER" id="PTHR43737:SF1">
    <property type="entry name" value="DUF1501 DOMAIN-CONTAINING PROTEIN"/>
    <property type="match status" value="1"/>
</dbReference>
<evidence type="ECO:0000313" key="3">
    <source>
        <dbReference type="Proteomes" id="UP000633219"/>
    </source>
</evidence>
<name>A0A937CPE6_9HYPH</name>
<sequence length="391" mass="41866">MEKFLLSRRMFLASACCAAASPLITPMSFAAAPGENRMVTIVLRGALDGLHLVQPYADPLLKQYRPDLALDPASGLIDLDGYFGLHPTAADLLPLWKSGELGFIHAVSTPYRDARSHFDGQDILETGGEHVAAEDTGWLNRALSSIPRSRSSKAIDVNASAELILTGPNPVDVWSTQSDLNIEPDELTFFSRLYKNDPAFAKAFGEAVGADTDADNVFNGEQRKDDPAGIAKLTAGMLKGDYRIANFSIGGWDTHIGQRNIFNRPLKGLVRAITALKADLGPDLWSKTAILAITEFGRTVRQNGSKGTDHGTGGLAIVAGGAIRGGKVYGKWPGLKDAQLFESRDLMATGDVREVAAALLNAQFDISAGDLTSKVFPGLSLDLRGQAFLRG</sequence>
<evidence type="ECO:0000256" key="1">
    <source>
        <dbReference type="SAM" id="SignalP"/>
    </source>
</evidence>
<accession>A0A937CPE6</accession>
<comment type="caution">
    <text evidence="2">The sequence shown here is derived from an EMBL/GenBank/DDBJ whole genome shotgun (WGS) entry which is preliminary data.</text>
</comment>
<dbReference type="InterPro" id="IPR010869">
    <property type="entry name" value="DUF1501"/>
</dbReference>
<keyword evidence="1" id="KW-0732">Signal</keyword>
<dbReference type="InterPro" id="IPR006311">
    <property type="entry name" value="TAT_signal"/>
</dbReference>
<dbReference type="Proteomes" id="UP000633219">
    <property type="component" value="Unassembled WGS sequence"/>
</dbReference>
<feature type="signal peptide" evidence="1">
    <location>
        <begin position="1"/>
        <end position="30"/>
    </location>
</feature>